<evidence type="ECO:0000313" key="2">
    <source>
        <dbReference type="EMBL" id="KPL60601.1"/>
    </source>
</evidence>
<dbReference type="RefSeq" id="WP_060671513.1">
    <property type="nucleotide sequence ID" value="NZ_LIXZ01000003.1"/>
</dbReference>
<sequence>MKSGLAVGHTAVITTEVTPGMYAQFEGSVVHPAYSTVSMVYHMEWASRKVILPYLEDHEEGMGAKVNAQHVAPAKTGSHLEIRANVIEYERNVIVTEVTVRDRENDRLIGIGEVKQVVLPKEKIKERIQES</sequence>
<dbReference type="PANTHER" id="PTHR36934">
    <property type="entry name" value="BLR0278 PROTEIN"/>
    <property type="match status" value="1"/>
</dbReference>
<dbReference type="AlphaFoldDB" id="A0A0P6WVX0"/>
<dbReference type="PANTHER" id="PTHR36934:SF1">
    <property type="entry name" value="THIOESTERASE DOMAIN-CONTAINING PROTEIN"/>
    <property type="match status" value="1"/>
</dbReference>
<dbReference type="Proteomes" id="UP000050398">
    <property type="component" value="Unassembled WGS sequence"/>
</dbReference>
<dbReference type="OrthoDB" id="6902891at2"/>
<evidence type="ECO:0000313" key="3">
    <source>
        <dbReference type="Proteomes" id="UP000050398"/>
    </source>
</evidence>
<dbReference type="InterPro" id="IPR054485">
    <property type="entry name" value="FlK-like_dom"/>
</dbReference>
<dbReference type="PATRIC" id="fig|218284.4.peg.2249"/>
<comment type="caution">
    <text evidence="2">The sequence shown here is derived from an EMBL/GenBank/DDBJ whole genome shotgun (WGS) entry which is preliminary data.</text>
</comment>
<reference evidence="2 3" key="1">
    <citation type="submission" date="2015-08" db="EMBL/GenBank/DDBJ databases">
        <title>Draft Genome Sequence of Bacillus vietnamensis UCD-SED5.</title>
        <authorList>
            <person name="Lee R.D."/>
            <person name="Jospin G."/>
            <person name="Lang J.M."/>
            <person name="Coil D.A."/>
            <person name="Eisen J.A."/>
        </authorList>
    </citation>
    <scope>NUCLEOTIDE SEQUENCE [LARGE SCALE GENOMIC DNA]</scope>
    <source>
        <strain evidence="2 3">UCD-SED5</strain>
    </source>
</reference>
<dbReference type="Gene3D" id="3.10.129.10">
    <property type="entry name" value="Hotdog Thioesterase"/>
    <property type="match status" value="1"/>
</dbReference>
<protein>
    <submittedName>
        <fullName evidence="2">Thioesterase</fullName>
    </submittedName>
</protein>
<dbReference type="InterPro" id="IPR025540">
    <property type="entry name" value="FlK"/>
</dbReference>
<accession>A0A0P6WVX0</accession>
<organism evidence="2 3">
    <name type="scientific">Rossellomorea vietnamensis</name>
    <dbReference type="NCBI Taxonomy" id="218284"/>
    <lineage>
        <taxon>Bacteria</taxon>
        <taxon>Bacillati</taxon>
        <taxon>Bacillota</taxon>
        <taxon>Bacilli</taxon>
        <taxon>Bacillales</taxon>
        <taxon>Bacillaceae</taxon>
        <taxon>Rossellomorea</taxon>
    </lineage>
</organism>
<evidence type="ECO:0000259" key="1">
    <source>
        <dbReference type="Pfam" id="PF22636"/>
    </source>
</evidence>
<dbReference type="InterPro" id="IPR029069">
    <property type="entry name" value="HotDog_dom_sf"/>
</dbReference>
<dbReference type="eggNOG" id="COG5496">
    <property type="taxonomic scope" value="Bacteria"/>
</dbReference>
<feature type="domain" description="Fluoroacetyl-CoA-specific thioesterase-like" evidence="1">
    <location>
        <begin position="17"/>
        <end position="122"/>
    </location>
</feature>
<gene>
    <name evidence="2" type="ORF">AM506_05650</name>
</gene>
<dbReference type="SUPFAM" id="SSF54637">
    <property type="entry name" value="Thioesterase/thiol ester dehydrase-isomerase"/>
    <property type="match status" value="1"/>
</dbReference>
<name>A0A0P6WVX0_9BACI</name>
<dbReference type="EMBL" id="LIXZ01000003">
    <property type="protein sequence ID" value="KPL60601.1"/>
    <property type="molecule type" value="Genomic_DNA"/>
</dbReference>
<dbReference type="Pfam" id="PF22636">
    <property type="entry name" value="FlK"/>
    <property type="match status" value="1"/>
</dbReference>
<proteinExistence type="predicted"/>